<sequence length="77" mass="8475">MGPSDWNIYLLSGDKFENKVKFDLPPSFQIPNIGVAPIRVLGSAINGILCIYDYNGVPKTTVLWNPATEEIIEIPLG</sequence>
<evidence type="ECO:0000313" key="1">
    <source>
        <dbReference type="EMBL" id="MCI33265.1"/>
    </source>
</evidence>
<name>A0A392RCG0_9FABA</name>
<organism evidence="1 2">
    <name type="scientific">Trifolium medium</name>
    <dbReference type="NCBI Taxonomy" id="97028"/>
    <lineage>
        <taxon>Eukaryota</taxon>
        <taxon>Viridiplantae</taxon>
        <taxon>Streptophyta</taxon>
        <taxon>Embryophyta</taxon>
        <taxon>Tracheophyta</taxon>
        <taxon>Spermatophyta</taxon>
        <taxon>Magnoliopsida</taxon>
        <taxon>eudicotyledons</taxon>
        <taxon>Gunneridae</taxon>
        <taxon>Pentapetalae</taxon>
        <taxon>rosids</taxon>
        <taxon>fabids</taxon>
        <taxon>Fabales</taxon>
        <taxon>Fabaceae</taxon>
        <taxon>Papilionoideae</taxon>
        <taxon>50 kb inversion clade</taxon>
        <taxon>NPAAA clade</taxon>
        <taxon>Hologalegina</taxon>
        <taxon>IRL clade</taxon>
        <taxon>Trifolieae</taxon>
        <taxon>Trifolium</taxon>
    </lineage>
</organism>
<accession>A0A392RCG0</accession>
<evidence type="ECO:0000313" key="2">
    <source>
        <dbReference type="Proteomes" id="UP000265520"/>
    </source>
</evidence>
<feature type="non-terminal residue" evidence="1">
    <location>
        <position position="77"/>
    </location>
</feature>
<dbReference type="AlphaFoldDB" id="A0A392RCG0"/>
<keyword evidence="2" id="KW-1185">Reference proteome</keyword>
<reference evidence="1 2" key="1">
    <citation type="journal article" date="2018" name="Front. Plant Sci.">
        <title>Red Clover (Trifolium pratense) and Zigzag Clover (T. medium) - A Picture of Genomic Similarities and Differences.</title>
        <authorList>
            <person name="Dluhosova J."/>
            <person name="Istvanek J."/>
            <person name="Nedelnik J."/>
            <person name="Repkova J."/>
        </authorList>
    </citation>
    <scope>NUCLEOTIDE SEQUENCE [LARGE SCALE GENOMIC DNA]</scope>
    <source>
        <strain evidence="2">cv. 10/8</strain>
        <tissue evidence="1">Leaf</tissue>
    </source>
</reference>
<protein>
    <submittedName>
        <fullName evidence="1">F-box family protein</fullName>
    </submittedName>
</protein>
<comment type="caution">
    <text evidence="1">The sequence shown here is derived from an EMBL/GenBank/DDBJ whole genome shotgun (WGS) entry which is preliminary data.</text>
</comment>
<proteinExistence type="predicted"/>
<dbReference type="Proteomes" id="UP000265520">
    <property type="component" value="Unassembled WGS sequence"/>
</dbReference>
<dbReference type="EMBL" id="LXQA010202998">
    <property type="protein sequence ID" value="MCI33265.1"/>
    <property type="molecule type" value="Genomic_DNA"/>
</dbReference>